<comment type="similarity">
    <text evidence="2 6">Belongs to the peroxisomal membrane protein PXMP2/4 family.</text>
</comment>
<evidence type="ECO:0000256" key="1">
    <source>
        <dbReference type="ARBA" id="ARBA00004141"/>
    </source>
</evidence>
<dbReference type="EMBL" id="CACTIH010005946">
    <property type="protein sequence ID" value="CAA3003299.1"/>
    <property type="molecule type" value="Genomic_DNA"/>
</dbReference>
<keyword evidence="4" id="KW-1133">Transmembrane helix</keyword>
<dbReference type="GO" id="GO:0016020">
    <property type="term" value="C:membrane"/>
    <property type="evidence" value="ECO:0007669"/>
    <property type="project" value="UniProtKB-SubCell"/>
</dbReference>
<dbReference type="Pfam" id="PF04117">
    <property type="entry name" value="Mpv17_PMP22"/>
    <property type="match status" value="1"/>
</dbReference>
<evidence type="ECO:0000256" key="4">
    <source>
        <dbReference type="ARBA" id="ARBA00022989"/>
    </source>
</evidence>
<accession>A0A8S0TDA4</accession>
<name>A0A8S0TDA4_OLEEU</name>
<sequence length="172" mass="19694">MVKSRPIVTKSVTSALIYTVGDLSSQVCLKEGYDLVRTLRMAGYGIVILGPSLRYWFNFVSRSFPKHDLLSTFKKIALGQTVYGPLIFMEYFLSCLQYSGESDSEIVARLKRDLIPTMIRGVMYWPVCDFVTFKFIPVYLQPLVSNSISYLWTIYMTYMANLEKVGTTMIVE</sequence>
<reference evidence="7 8" key="1">
    <citation type="submission" date="2019-12" db="EMBL/GenBank/DDBJ databases">
        <authorList>
            <person name="Alioto T."/>
            <person name="Alioto T."/>
            <person name="Gomez Garrido J."/>
        </authorList>
    </citation>
    <scope>NUCLEOTIDE SEQUENCE [LARGE SCALE GENOMIC DNA]</scope>
</reference>
<evidence type="ECO:0000313" key="7">
    <source>
        <dbReference type="EMBL" id="CAA3003299.1"/>
    </source>
</evidence>
<organism evidence="7 8">
    <name type="scientific">Olea europaea subsp. europaea</name>
    <dbReference type="NCBI Taxonomy" id="158383"/>
    <lineage>
        <taxon>Eukaryota</taxon>
        <taxon>Viridiplantae</taxon>
        <taxon>Streptophyta</taxon>
        <taxon>Embryophyta</taxon>
        <taxon>Tracheophyta</taxon>
        <taxon>Spermatophyta</taxon>
        <taxon>Magnoliopsida</taxon>
        <taxon>eudicotyledons</taxon>
        <taxon>Gunneridae</taxon>
        <taxon>Pentapetalae</taxon>
        <taxon>asterids</taxon>
        <taxon>lamiids</taxon>
        <taxon>Lamiales</taxon>
        <taxon>Oleaceae</taxon>
        <taxon>Oleeae</taxon>
        <taxon>Olea</taxon>
    </lineage>
</organism>
<comment type="caution">
    <text evidence="7">The sequence shown here is derived from an EMBL/GenBank/DDBJ whole genome shotgun (WGS) entry which is preliminary data.</text>
</comment>
<keyword evidence="5" id="KW-0472">Membrane</keyword>
<evidence type="ECO:0000256" key="2">
    <source>
        <dbReference type="ARBA" id="ARBA00006824"/>
    </source>
</evidence>
<keyword evidence="3" id="KW-0812">Transmembrane</keyword>
<gene>
    <name evidence="7" type="ORF">OLEA9_A104065</name>
</gene>
<dbReference type="PANTHER" id="PTHR11266:SF18">
    <property type="entry name" value="OS12G0508100 PROTEIN"/>
    <property type="match status" value="1"/>
</dbReference>
<evidence type="ECO:0000256" key="3">
    <source>
        <dbReference type="ARBA" id="ARBA00022692"/>
    </source>
</evidence>
<keyword evidence="8" id="KW-1185">Reference proteome</keyword>
<dbReference type="OrthoDB" id="430207at2759"/>
<dbReference type="PANTHER" id="PTHR11266">
    <property type="entry name" value="PEROXISOMAL MEMBRANE PROTEIN 2, PXMP2 MPV17"/>
    <property type="match status" value="1"/>
</dbReference>
<dbReference type="AlphaFoldDB" id="A0A8S0TDA4"/>
<evidence type="ECO:0000313" key="8">
    <source>
        <dbReference type="Proteomes" id="UP000594638"/>
    </source>
</evidence>
<dbReference type="GO" id="GO:0005737">
    <property type="term" value="C:cytoplasm"/>
    <property type="evidence" value="ECO:0007669"/>
    <property type="project" value="TreeGrafter"/>
</dbReference>
<proteinExistence type="inferred from homology"/>
<evidence type="ECO:0000256" key="5">
    <source>
        <dbReference type="ARBA" id="ARBA00023136"/>
    </source>
</evidence>
<protein>
    <submittedName>
        <fullName evidence="7">PXMP2 4 family 4</fullName>
    </submittedName>
</protein>
<evidence type="ECO:0000256" key="6">
    <source>
        <dbReference type="RuleBase" id="RU363053"/>
    </source>
</evidence>
<comment type="subcellular location">
    <subcellularLocation>
        <location evidence="1">Membrane</location>
        <topology evidence="1">Multi-pass membrane protein</topology>
    </subcellularLocation>
</comment>
<dbReference type="Gramene" id="OE9A104065T1">
    <property type="protein sequence ID" value="OE9A104065C1"/>
    <property type="gene ID" value="OE9A104065"/>
</dbReference>
<dbReference type="Proteomes" id="UP000594638">
    <property type="component" value="Unassembled WGS sequence"/>
</dbReference>
<dbReference type="InterPro" id="IPR007248">
    <property type="entry name" value="Mpv17_PMP22"/>
</dbReference>